<dbReference type="OrthoDB" id="1847416at2"/>
<dbReference type="AlphaFoldDB" id="A0A4R1QWF8"/>
<dbReference type="Proteomes" id="UP000295718">
    <property type="component" value="Unassembled WGS sequence"/>
</dbReference>
<dbReference type="RefSeq" id="WP_031392514.1">
    <property type="nucleotide sequence ID" value="NZ_JPNB01000003.1"/>
</dbReference>
<evidence type="ECO:0000313" key="1">
    <source>
        <dbReference type="EMBL" id="TCL57671.1"/>
    </source>
</evidence>
<organism evidence="1 2">
    <name type="scientific">Kineothrix alysoides</name>
    <dbReference type="NCBI Taxonomy" id="1469948"/>
    <lineage>
        <taxon>Bacteria</taxon>
        <taxon>Bacillati</taxon>
        <taxon>Bacillota</taxon>
        <taxon>Clostridia</taxon>
        <taxon>Lachnospirales</taxon>
        <taxon>Lachnospiraceae</taxon>
        <taxon>Kineothrix</taxon>
    </lineage>
</organism>
<name>A0A4R1QWF8_9FIRM</name>
<reference evidence="1 2" key="1">
    <citation type="submission" date="2019-03" db="EMBL/GenBank/DDBJ databases">
        <title>Genomic Encyclopedia of Type Strains, Phase IV (KMG-IV): sequencing the most valuable type-strain genomes for metagenomic binning, comparative biology and taxonomic classification.</title>
        <authorList>
            <person name="Goeker M."/>
        </authorList>
    </citation>
    <scope>NUCLEOTIDE SEQUENCE [LARGE SCALE GENOMIC DNA]</scope>
    <source>
        <strain evidence="1 2">DSM 100556</strain>
    </source>
</reference>
<protein>
    <submittedName>
        <fullName evidence="1">Uncharacterized protein</fullName>
    </submittedName>
</protein>
<sequence length="112" mass="12939">MSIEKRRKSRASVKCHTPFPQGHPCYGCPYIYRPDVPGCIMGSIPGDCAWYFYKRMCGHTDAMRPKEEISDRYFQFNGKLSEDRKKLNKGIEMLRTTIEMKGGCIYGGDSWK</sequence>
<evidence type="ECO:0000313" key="2">
    <source>
        <dbReference type="Proteomes" id="UP000295718"/>
    </source>
</evidence>
<accession>A0A4R1QWF8</accession>
<dbReference type="STRING" id="1469948.GCA_000732725_03892"/>
<proteinExistence type="predicted"/>
<keyword evidence="2" id="KW-1185">Reference proteome</keyword>
<gene>
    <name evidence="1" type="ORF">EDD76_108206</name>
</gene>
<dbReference type="EMBL" id="SLUO01000008">
    <property type="protein sequence ID" value="TCL57671.1"/>
    <property type="molecule type" value="Genomic_DNA"/>
</dbReference>
<comment type="caution">
    <text evidence="1">The sequence shown here is derived from an EMBL/GenBank/DDBJ whole genome shotgun (WGS) entry which is preliminary data.</text>
</comment>